<dbReference type="OrthoDB" id="9781230at2"/>
<dbReference type="Pfam" id="PF02645">
    <property type="entry name" value="DegV"/>
    <property type="match status" value="1"/>
</dbReference>
<dbReference type="PANTHER" id="PTHR33434">
    <property type="entry name" value="DEGV DOMAIN-CONTAINING PROTEIN DR_1986-RELATED"/>
    <property type="match status" value="1"/>
</dbReference>
<reference evidence="2 3" key="1">
    <citation type="submission" date="2018-10" db="EMBL/GenBank/DDBJ databases">
        <title>Draft Genome Sequence of Anaerotignum sp. KCTC 15736.</title>
        <authorList>
            <person name="Choi S.H."/>
            <person name="Kim J.S."/>
            <person name="Kang S.W."/>
            <person name="Lee J.S."/>
            <person name="Park S.H."/>
        </authorList>
    </citation>
    <scope>NUCLEOTIDE SEQUENCE [LARGE SCALE GENOMIC DNA]</scope>
    <source>
        <strain evidence="2 3">KCTC 15736</strain>
    </source>
</reference>
<dbReference type="InterPro" id="IPR050270">
    <property type="entry name" value="DegV_domain_contain"/>
</dbReference>
<dbReference type="GO" id="GO:0008289">
    <property type="term" value="F:lipid binding"/>
    <property type="evidence" value="ECO:0007669"/>
    <property type="project" value="UniProtKB-KW"/>
</dbReference>
<protein>
    <submittedName>
        <fullName evidence="2">6-phosphogluconate dehydratase</fullName>
    </submittedName>
</protein>
<dbReference type="Proteomes" id="UP000287361">
    <property type="component" value="Unassembled WGS sequence"/>
</dbReference>
<dbReference type="InterPro" id="IPR003797">
    <property type="entry name" value="DegV"/>
</dbReference>
<name>A0A401LCQ3_9FIRM</name>
<accession>A0A401LCQ3</accession>
<keyword evidence="3" id="KW-1185">Reference proteome</keyword>
<dbReference type="Gene3D" id="3.30.1180.10">
    <property type="match status" value="1"/>
</dbReference>
<keyword evidence="1" id="KW-0446">Lipid-binding</keyword>
<dbReference type="EMBL" id="BHVZ01000001">
    <property type="protein sequence ID" value="GCB29323.1"/>
    <property type="molecule type" value="Genomic_DNA"/>
</dbReference>
<organism evidence="2 3">
    <name type="scientific">Anaerotignum faecicola</name>
    <dbReference type="NCBI Taxonomy" id="2358141"/>
    <lineage>
        <taxon>Bacteria</taxon>
        <taxon>Bacillati</taxon>
        <taxon>Bacillota</taxon>
        <taxon>Clostridia</taxon>
        <taxon>Lachnospirales</taxon>
        <taxon>Anaerotignaceae</taxon>
        <taxon>Anaerotignum</taxon>
    </lineage>
</organism>
<dbReference type="PROSITE" id="PS51482">
    <property type="entry name" value="DEGV"/>
    <property type="match status" value="1"/>
</dbReference>
<dbReference type="SUPFAM" id="SSF82549">
    <property type="entry name" value="DAK1/DegV-like"/>
    <property type="match status" value="1"/>
</dbReference>
<comment type="caution">
    <text evidence="2">The sequence shown here is derived from an EMBL/GenBank/DDBJ whole genome shotgun (WGS) entry which is preliminary data.</text>
</comment>
<dbReference type="Gene3D" id="3.40.50.10170">
    <property type="match status" value="1"/>
</dbReference>
<gene>
    <name evidence="2" type="ORF">KGMB03357_09840</name>
</gene>
<sequence length="295" mass="33609">MKFRVLSDSSCDITKEQEEQYHIGIIPYYVSMDGVHYKKDRVEITAEEFYREMAENPGVYPKTSTPTQVDLYNFFLPYAKAGEQVLYFNLTAKFSSSYQSITLIAEELMEEYPACKIIVVDSYSATVQEGLLVTEAARMAEDGLTLEEAAKRIETLKMTSRIFFTTADLSYLQKGGRVGKAMIQVASMLKIKPMIQLYEGELQAAGIVRSRKKSLQRFIDDTKRFFKDKNINDYRICTGYGYDKEEFDALYAEVVEEMRQLGFQGEVEQYHIGCTIGVHTGPTPIGIAVIKKYDA</sequence>
<evidence type="ECO:0000256" key="1">
    <source>
        <dbReference type="ARBA" id="ARBA00023121"/>
    </source>
</evidence>
<evidence type="ECO:0000313" key="2">
    <source>
        <dbReference type="EMBL" id="GCB29323.1"/>
    </source>
</evidence>
<dbReference type="NCBIfam" id="TIGR00762">
    <property type="entry name" value="DegV"/>
    <property type="match status" value="1"/>
</dbReference>
<dbReference type="AlphaFoldDB" id="A0A401LCQ3"/>
<proteinExistence type="predicted"/>
<evidence type="ECO:0000313" key="3">
    <source>
        <dbReference type="Proteomes" id="UP000287361"/>
    </source>
</evidence>
<dbReference type="PANTHER" id="PTHR33434:SF2">
    <property type="entry name" value="FATTY ACID-BINDING PROTEIN TM_1468"/>
    <property type="match status" value="1"/>
</dbReference>
<dbReference type="InterPro" id="IPR043168">
    <property type="entry name" value="DegV_C"/>
</dbReference>